<dbReference type="InterPro" id="IPR015797">
    <property type="entry name" value="NUDIX_hydrolase-like_dom_sf"/>
</dbReference>
<dbReference type="Proteomes" id="UP000650424">
    <property type="component" value="Unassembled WGS sequence"/>
</dbReference>
<evidence type="ECO:0000256" key="1">
    <source>
        <dbReference type="ARBA" id="ARBA00007608"/>
    </source>
</evidence>
<name>A0ABR6ZQ60_9BURK</name>
<evidence type="ECO:0000256" key="4">
    <source>
        <dbReference type="RuleBase" id="RU364043"/>
    </source>
</evidence>
<evidence type="ECO:0000313" key="7">
    <source>
        <dbReference type="Proteomes" id="UP000650424"/>
    </source>
</evidence>
<dbReference type="EC" id="3.6.1.-" evidence="4"/>
<evidence type="ECO:0000259" key="5">
    <source>
        <dbReference type="PROSITE" id="PS51462"/>
    </source>
</evidence>
<dbReference type="PANTHER" id="PTHR43222:SF11">
    <property type="entry name" value="PHOSPHATASE NUDJ"/>
    <property type="match status" value="1"/>
</dbReference>
<evidence type="ECO:0000313" key="6">
    <source>
        <dbReference type="EMBL" id="MBC3918040.1"/>
    </source>
</evidence>
<comment type="subunit">
    <text evidence="2 4">Monomer.</text>
</comment>
<reference evidence="6 7" key="1">
    <citation type="submission" date="2020-08" db="EMBL/GenBank/DDBJ databases">
        <title>Novel species isolated from subtropical streams in China.</title>
        <authorList>
            <person name="Lu H."/>
        </authorList>
    </citation>
    <scope>NUCLEOTIDE SEQUENCE [LARGE SCALE GENOMIC DNA]</scope>
    <source>
        <strain evidence="6 7">CY18W</strain>
    </source>
</reference>
<protein>
    <recommendedName>
        <fullName evidence="3 4">Phosphatase NudJ</fullName>
        <ecNumber evidence="4">3.6.1.-</ecNumber>
    </recommendedName>
</protein>
<dbReference type="SUPFAM" id="SSF55811">
    <property type="entry name" value="Nudix"/>
    <property type="match status" value="1"/>
</dbReference>
<keyword evidence="4 6" id="KW-0378">Hydrolase</keyword>
<keyword evidence="7" id="KW-1185">Reference proteome</keyword>
<dbReference type="PANTHER" id="PTHR43222">
    <property type="entry name" value="NUDIX HYDROLASE 23"/>
    <property type="match status" value="1"/>
</dbReference>
<dbReference type="EMBL" id="JACOGF010000005">
    <property type="protein sequence ID" value="MBC3918040.1"/>
    <property type="molecule type" value="Genomic_DNA"/>
</dbReference>
<accession>A0ABR6ZQ60</accession>
<gene>
    <name evidence="4" type="primary">nudJ</name>
    <name evidence="6" type="ORF">H8L32_11180</name>
</gene>
<proteinExistence type="inferred from homology"/>
<dbReference type="InterPro" id="IPR000086">
    <property type="entry name" value="NUDIX_hydrolase_dom"/>
</dbReference>
<dbReference type="RefSeq" id="WP_186947316.1">
    <property type="nucleotide sequence ID" value="NZ_JACOGF010000005.1"/>
</dbReference>
<dbReference type="PROSITE" id="PS51462">
    <property type="entry name" value="NUDIX"/>
    <property type="match status" value="1"/>
</dbReference>
<dbReference type="GO" id="GO:0016787">
    <property type="term" value="F:hydrolase activity"/>
    <property type="evidence" value="ECO:0007669"/>
    <property type="project" value="UniProtKB-KW"/>
</dbReference>
<comment type="cofactor">
    <cofactor evidence="4">
        <name>Mg(2+)</name>
        <dbReference type="ChEBI" id="CHEBI:18420"/>
    </cofactor>
</comment>
<evidence type="ECO:0000256" key="2">
    <source>
        <dbReference type="ARBA" id="ARBA00011245"/>
    </source>
</evidence>
<comment type="caution">
    <text evidence="6">The sequence shown here is derived from an EMBL/GenBank/DDBJ whole genome shotgun (WGS) entry which is preliminary data.</text>
</comment>
<dbReference type="CDD" id="cd03675">
    <property type="entry name" value="NUDIX_Hydrolase"/>
    <property type="match status" value="1"/>
</dbReference>
<evidence type="ECO:0000256" key="3">
    <source>
        <dbReference type="ARBA" id="ARBA00015552"/>
    </source>
</evidence>
<keyword evidence="4" id="KW-0460">Magnesium</keyword>
<dbReference type="InterPro" id="IPR033713">
    <property type="entry name" value="NudJ"/>
</dbReference>
<feature type="domain" description="Nudix hydrolase" evidence="5">
    <location>
        <begin position="4"/>
        <end position="136"/>
    </location>
</feature>
<organism evidence="6 7">
    <name type="scientific">Undibacterium hunanense</name>
    <dbReference type="NCBI Taxonomy" id="2762292"/>
    <lineage>
        <taxon>Bacteria</taxon>
        <taxon>Pseudomonadati</taxon>
        <taxon>Pseudomonadota</taxon>
        <taxon>Betaproteobacteria</taxon>
        <taxon>Burkholderiales</taxon>
        <taxon>Oxalobacteraceae</taxon>
        <taxon>Undibacterium</taxon>
    </lineage>
</organism>
<comment type="similarity">
    <text evidence="1 4">Belongs to the Nudix hydrolase family. NudJ subfamily.</text>
</comment>
<dbReference type="Gene3D" id="3.90.79.10">
    <property type="entry name" value="Nucleoside Triphosphate Pyrophosphohydrolase"/>
    <property type="match status" value="1"/>
</dbReference>
<dbReference type="Pfam" id="PF00293">
    <property type="entry name" value="NUDIX"/>
    <property type="match status" value="1"/>
</dbReference>
<sequence length="162" mass="18040">MSAIWKPSVTVAAIIERDQQFFMIEEETPDGIRINQPAGHLDPNESLEQAVIRETLEETAHAFTPTGLIGTYMSRFISPTTGEAVTYLRFAFSGELGAAQDRPLDTGILRTVWMSYADLLASQDRHRSPLVMQCINDYLQGQHAPLSLLFTHPSALGNLEHQ</sequence>